<comment type="similarity">
    <text evidence="3">Belongs to the UbiH/COQ6 family.</text>
</comment>
<evidence type="ECO:0000313" key="10">
    <source>
        <dbReference type="Proteomes" id="UP000006683"/>
    </source>
</evidence>
<dbReference type="STRING" id="550540.Fbal_0628"/>
<dbReference type="EMBL" id="CP002209">
    <property type="protein sequence ID" value="ADN74841.1"/>
    <property type="molecule type" value="Genomic_DNA"/>
</dbReference>
<dbReference type="InterPro" id="IPR051205">
    <property type="entry name" value="UbiH/COQ6_monooxygenase"/>
</dbReference>
<evidence type="ECO:0000256" key="5">
    <source>
        <dbReference type="ARBA" id="ARBA00022827"/>
    </source>
</evidence>
<keyword evidence="10" id="KW-1185">Reference proteome</keyword>
<proteinExistence type="inferred from homology"/>
<evidence type="ECO:0000256" key="3">
    <source>
        <dbReference type="ARBA" id="ARBA00005349"/>
    </source>
</evidence>
<name>E1SR76_FERBD</name>
<dbReference type="NCBIfam" id="TIGR01988">
    <property type="entry name" value="Ubi-OHases"/>
    <property type="match status" value="1"/>
</dbReference>
<evidence type="ECO:0000256" key="7">
    <source>
        <dbReference type="ARBA" id="ARBA00023033"/>
    </source>
</evidence>
<dbReference type="GO" id="GO:0008681">
    <property type="term" value="F:2-octaprenyl-6-methoxyphenol hydroxylase activity"/>
    <property type="evidence" value="ECO:0007669"/>
    <property type="project" value="InterPro"/>
</dbReference>
<dbReference type="eggNOG" id="COG0654">
    <property type="taxonomic scope" value="Bacteria"/>
</dbReference>
<reference evidence="9 10" key="1">
    <citation type="journal article" date="2010" name="Stand. Genomic Sci.">
        <title>Complete genome sequence of Ferrimonas balearica type strain (PAT).</title>
        <authorList>
            <person name="Nolan M."/>
            <person name="Sikorski J."/>
            <person name="Davenport K."/>
            <person name="Lucas S."/>
            <person name="Glavina Del Rio T."/>
            <person name="Tice H."/>
            <person name="Cheng J."/>
            <person name="Goodwin L."/>
            <person name="Pitluck S."/>
            <person name="Liolios K."/>
            <person name="Ivanova N."/>
            <person name="Mavromatis K."/>
            <person name="Ovchinnikova G."/>
            <person name="Pati A."/>
            <person name="Chen A."/>
            <person name="Palaniappan K."/>
            <person name="Land M."/>
            <person name="Hauser L."/>
            <person name="Chang Y."/>
            <person name="Jeffries C."/>
            <person name="Tapia R."/>
            <person name="Brettin T."/>
            <person name="Detter J."/>
            <person name="Han C."/>
            <person name="Yasawong M."/>
            <person name="Rohde M."/>
            <person name="Tindall B."/>
            <person name="Goker M."/>
            <person name="Woyke T."/>
            <person name="Bristow J."/>
            <person name="Eisen J."/>
            <person name="Markowitz V."/>
            <person name="Hugenholtz P."/>
            <person name="Kyrpides N."/>
            <person name="Klenk H."/>
            <person name="Lapidus A."/>
        </authorList>
    </citation>
    <scope>NUCLEOTIDE SEQUENCE [LARGE SCALE GENOMIC DNA]</scope>
    <source>
        <strain evidence="10">DSM 9799 / CCM 4581 / KCTC 23876 / PAT</strain>
    </source>
</reference>
<keyword evidence="5" id="KW-0274">FAD</keyword>
<protein>
    <submittedName>
        <fullName evidence="9">2-polyprenyl-6-methoxyphenol 4-hydroxylase</fullName>
    </submittedName>
</protein>
<accession>E1SR76</accession>
<feature type="domain" description="FAD-binding" evidence="8">
    <location>
        <begin position="5"/>
        <end position="344"/>
    </location>
</feature>
<dbReference type="PRINTS" id="PR00420">
    <property type="entry name" value="RNGMNOXGNASE"/>
</dbReference>
<dbReference type="NCBIfam" id="TIGR01984">
    <property type="entry name" value="UbiH"/>
    <property type="match status" value="1"/>
</dbReference>
<organism evidence="9 10">
    <name type="scientific">Ferrimonas balearica (strain DSM 9799 / CCM 4581 / KCTC 23876 / PAT)</name>
    <dbReference type="NCBI Taxonomy" id="550540"/>
    <lineage>
        <taxon>Bacteria</taxon>
        <taxon>Pseudomonadati</taxon>
        <taxon>Pseudomonadota</taxon>
        <taxon>Gammaproteobacteria</taxon>
        <taxon>Alteromonadales</taxon>
        <taxon>Ferrimonadaceae</taxon>
        <taxon>Ferrimonas</taxon>
    </lineage>
</organism>
<dbReference type="PANTHER" id="PTHR43876:SF8">
    <property type="entry name" value="2-OCTAPRENYL-6-METHOXYPHENOL HYDROXYLASE"/>
    <property type="match status" value="1"/>
</dbReference>
<evidence type="ECO:0000313" key="9">
    <source>
        <dbReference type="EMBL" id="ADN74841.1"/>
    </source>
</evidence>
<dbReference type="GeneID" id="67180873"/>
<dbReference type="PROSITE" id="PS01304">
    <property type="entry name" value="UBIH"/>
    <property type="match status" value="1"/>
</dbReference>
<dbReference type="KEGG" id="fbl:Fbal_0628"/>
<dbReference type="GO" id="GO:0071949">
    <property type="term" value="F:FAD binding"/>
    <property type="evidence" value="ECO:0007669"/>
    <property type="project" value="InterPro"/>
</dbReference>
<keyword evidence="6" id="KW-0560">Oxidoreductase</keyword>
<comment type="cofactor">
    <cofactor evidence="1">
        <name>FAD</name>
        <dbReference type="ChEBI" id="CHEBI:57692"/>
    </cofactor>
</comment>
<sequence length="401" mass="43235">MATQCDIAIVGGAMAGATLALALANQRRPDGGSWTIALIEAHPAAAPSHPGYDSRAIALAEGSVRRLQRLGLWPALAPHAQPISQIQVSDSGHFGGLSMNADEYQVDALGQVVELERVGPALWQALARHDNVQLLCPDGLAELQQHQDHVSLTLNSGTTIKARLVVGADGTGSVVRQQLGLGLTRQPYGQHALIANISCERHPGIAFERFTSEGPLALLPMNEQRYSLVWVQQPEQAERRLALSDEAFLQALQNAFGYRLGRLTKVGQRAQYPLALCRAERTHHHRCVLVGNAAQTVHPIAGQGFNLGLRDVEALADRLQQALQNGADPGAFSLLADYSEQRADDRNMVTSGTDALVKLFSNPVRPLALGRNLGLFAMALFPDFKASLAKRAMGWHGGRPR</sequence>
<dbReference type="InterPro" id="IPR036188">
    <property type="entry name" value="FAD/NAD-bd_sf"/>
</dbReference>
<dbReference type="Gene3D" id="3.50.50.60">
    <property type="entry name" value="FAD/NAD(P)-binding domain"/>
    <property type="match status" value="2"/>
</dbReference>
<evidence type="ECO:0000256" key="6">
    <source>
        <dbReference type="ARBA" id="ARBA00023002"/>
    </source>
</evidence>
<dbReference type="OrthoDB" id="9769565at2"/>
<dbReference type="HOGENOM" id="CLU_009665_8_1_6"/>
<dbReference type="UniPathway" id="UPA00232"/>
<comment type="pathway">
    <text evidence="2">Cofactor biosynthesis; ubiquinone biosynthesis.</text>
</comment>
<dbReference type="RefSeq" id="WP_013344147.1">
    <property type="nucleotide sequence ID" value="NC_014541.1"/>
</dbReference>
<dbReference type="SUPFAM" id="SSF51905">
    <property type="entry name" value="FAD/NAD(P)-binding domain"/>
    <property type="match status" value="1"/>
</dbReference>
<dbReference type="InterPro" id="IPR011295">
    <property type="entry name" value="UbiH"/>
</dbReference>
<evidence type="ECO:0000256" key="1">
    <source>
        <dbReference type="ARBA" id="ARBA00001974"/>
    </source>
</evidence>
<dbReference type="NCBIfam" id="NF004356">
    <property type="entry name" value="PRK05732.1"/>
    <property type="match status" value="1"/>
</dbReference>
<dbReference type="Proteomes" id="UP000006683">
    <property type="component" value="Chromosome"/>
</dbReference>
<evidence type="ECO:0000256" key="4">
    <source>
        <dbReference type="ARBA" id="ARBA00022630"/>
    </source>
</evidence>
<dbReference type="InterPro" id="IPR002938">
    <property type="entry name" value="FAD-bd"/>
</dbReference>
<dbReference type="InterPro" id="IPR010971">
    <property type="entry name" value="UbiH/COQ6"/>
</dbReference>
<dbReference type="AlphaFoldDB" id="E1SR76"/>
<keyword evidence="7" id="KW-0503">Monooxygenase</keyword>
<evidence type="ECO:0000259" key="8">
    <source>
        <dbReference type="Pfam" id="PF01494"/>
    </source>
</evidence>
<dbReference type="Pfam" id="PF01494">
    <property type="entry name" value="FAD_binding_3"/>
    <property type="match status" value="1"/>
</dbReference>
<gene>
    <name evidence="9" type="ordered locus">Fbal_0628</name>
</gene>
<evidence type="ECO:0000256" key="2">
    <source>
        <dbReference type="ARBA" id="ARBA00004749"/>
    </source>
</evidence>
<keyword evidence="4" id="KW-0285">Flavoprotein</keyword>
<dbReference type="GO" id="GO:0006744">
    <property type="term" value="P:ubiquinone biosynthetic process"/>
    <property type="evidence" value="ECO:0007669"/>
    <property type="project" value="UniProtKB-UniPathway"/>
</dbReference>
<dbReference type="PANTHER" id="PTHR43876">
    <property type="entry name" value="UBIQUINONE BIOSYNTHESIS MONOOXYGENASE COQ6, MITOCHONDRIAL"/>
    <property type="match status" value="1"/>
</dbReference>
<dbReference type="InterPro" id="IPR018168">
    <property type="entry name" value="Ubi_Hdrlase_CS"/>
</dbReference>